<feature type="compositionally biased region" description="Basic residues" evidence="1">
    <location>
        <begin position="1"/>
        <end position="15"/>
    </location>
</feature>
<keyword evidence="3" id="KW-1185">Reference proteome</keyword>
<organism evidence="2 3">
    <name type="scientific">Melittangium boletus DSM 14713</name>
    <dbReference type="NCBI Taxonomy" id="1294270"/>
    <lineage>
        <taxon>Bacteria</taxon>
        <taxon>Pseudomonadati</taxon>
        <taxon>Myxococcota</taxon>
        <taxon>Myxococcia</taxon>
        <taxon>Myxococcales</taxon>
        <taxon>Cystobacterineae</taxon>
        <taxon>Archangiaceae</taxon>
        <taxon>Melittangium</taxon>
    </lineage>
</organism>
<accession>A0A250IAR8</accession>
<dbReference type="EMBL" id="CP022163">
    <property type="protein sequence ID" value="ATB28298.1"/>
    <property type="molecule type" value="Genomic_DNA"/>
</dbReference>
<feature type="compositionally biased region" description="Basic and acidic residues" evidence="1">
    <location>
        <begin position="47"/>
        <end position="58"/>
    </location>
</feature>
<feature type="region of interest" description="Disordered" evidence="1">
    <location>
        <begin position="1"/>
        <end position="61"/>
    </location>
</feature>
<evidence type="ECO:0000256" key="1">
    <source>
        <dbReference type="SAM" id="MobiDB-lite"/>
    </source>
</evidence>
<dbReference type="KEGG" id="mbd:MEBOL_001744"/>
<reference evidence="2 3" key="1">
    <citation type="submission" date="2017-06" db="EMBL/GenBank/DDBJ databases">
        <authorList>
            <person name="Kim H.J."/>
            <person name="Triplett B.A."/>
        </authorList>
    </citation>
    <scope>NUCLEOTIDE SEQUENCE [LARGE SCALE GENOMIC DNA]</scope>
    <source>
        <strain evidence="2 3">DSM 14713</strain>
    </source>
</reference>
<name>A0A250IAR8_9BACT</name>
<evidence type="ECO:0000313" key="3">
    <source>
        <dbReference type="Proteomes" id="UP000217289"/>
    </source>
</evidence>
<gene>
    <name evidence="2" type="ORF">MEBOL_001744</name>
</gene>
<feature type="compositionally biased region" description="Acidic residues" evidence="1">
    <location>
        <begin position="34"/>
        <end position="46"/>
    </location>
</feature>
<dbReference type="AlphaFoldDB" id="A0A250IAR8"/>
<sequence>MSHRQKSHPFRRHKHDAGERPPANESKPEPGEPSSDDTPTEDDEDTDKPKNFDADEAAKQFVEAFKQHIRGV</sequence>
<protein>
    <submittedName>
        <fullName evidence="2">Primosomal replication protein N</fullName>
    </submittedName>
</protein>
<proteinExistence type="predicted"/>
<dbReference type="Proteomes" id="UP000217289">
    <property type="component" value="Chromosome"/>
</dbReference>
<evidence type="ECO:0000313" key="2">
    <source>
        <dbReference type="EMBL" id="ATB28298.1"/>
    </source>
</evidence>